<name>A0A9Q9CDK4_ENCHE</name>
<dbReference type="Gene3D" id="3.30.70.3250">
    <property type="entry name" value="Ribonuclease P, Pop5 subunit"/>
    <property type="match status" value="1"/>
</dbReference>
<evidence type="ECO:0000256" key="5">
    <source>
        <dbReference type="ARBA" id="ARBA00023242"/>
    </source>
</evidence>
<evidence type="ECO:0000256" key="1">
    <source>
        <dbReference type="ARBA" id="ARBA00004123"/>
    </source>
</evidence>
<comment type="similarity">
    <text evidence="2">Belongs to the eukaryotic/archaeal RNase P protein component 2 family.</text>
</comment>
<dbReference type="GO" id="GO:0005634">
    <property type="term" value="C:nucleus"/>
    <property type="evidence" value="ECO:0007669"/>
    <property type="project" value="UniProtKB-SubCell"/>
</dbReference>
<sequence>MVRVKSRYIVVKLLLEEGRGMPSMDVLGSVIKSRVEIDYGRHVLSMVGNLGIVEYLPHSQIVVIRCDAPVCKYVLFTITTIGEISGFKCSMSVLWVSGILKRAMRKILKYVRMEKR</sequence>
<evidence type="ECO:0000256" key="6">
    <source>
        <dbReference type="ARBA" id="ARBA00044198"/>
    </source>
</evidence>
<dbReference type="GO" id="GO:0001682">
    <property type="term" value="P:tRNA 5'-leader removal"/>
    <property type="evidence" value="ECO:0007669"/>
    <property type="project" value="InterPro"/>
</dbReference>
<dbReference type="GO" id="GO:0033204">
    <property type="term" value="F:ribonuclease P RNA binding"/>
    <property type="evidence" value="ECO:0007669"/>
    <property type="project" value="InterPro"/>
</dbReference>
<evidence type="ECO:0000313" key="7">
    <source>
        <dbReference type="EMBL" id="UTX43969.1"/>
    </source>
</evidence>
<dbReference type="SUPFAM" id="SSF160350">
    <property type="entry name" value="Rnp2-like"/>
    <property type="match status" value="1"/>
</dbReference>
<gene>
    <name evidence="7" type="ORF">GPU96_09g17490</name>
</gene>
<dbReference type="PANTHER" id="PTHR48414">
    <property type="entry name" value="POP5 HOMOLOG, RIBONUCLEASE P_MRP SUBUNIT"/>
    <property type="match status" value="1"/>
</dbReference>
<dbReference type="Proteomes" id="UP001059546">
    <property type="component" value="Chromosome IX"/>
</dbReference>
<accession>A0A9Q9CDK4</accession>
<dbReference type="GO" id="GO:0006364">
    <property type="term" value="P:rRNA processing"/>
    <property type="evidence" value="ECO:0007669"/>
    <property type="project" value="UniProtKB-KW"/>
</dbReference>
<dbReference type="PIRSF" id="PIRSF023803">
    <property type="entry name" value="Ribonuclease_P_prd"/>
    <property type="match status" value="1"/>
</dbReference>
<dbReference type="AlphaFoldDB" id="A0A9Q9CDK4"/>
<evidence type="ECO:0000313" key="8">
    <source>
        <dbReference type="Proteomes" id="UP001059546"/>
    </source>
</evidence>
<evidence type="ECO:0000256" key="4">
    <source>
        <dbReference type="ARBA" id="ARBA00022694"/>
    </source>
</evidence>
<protein>
    <recommendedName>
        <fullName evidence="6">Ribonuclease P/MRP protein subunit POP5</fullName>
    </recommendedName>
</protein>
<evidence type="ECO:0000256" key="3">
    <source>
        <dbReference type="ARBA" id="ARBA00022552"/>
    </source>
</evidence>
<dbReference type="GO" id="GO:0030677">
    <property type="term" value="C:ribonuclease P complex"/>
    <property type="evidence" value="ECO:0007669"/>
    <property type="project" value="InterPro"/>
</dbReference>
<proteinExistence type="inferred from homology"/>
<dbReference type="InterPro" id="IPR002759">
    <property type="entry name" value="Pop5/Rpp14/Rnp2-like"/>
</dbReference>
<dbReference type="PANTHER" id="PTHR48414:SF1">
    <property type="entry name" value="POP5 HOMOLOG, RIBONUCLEASE P_MRP SUBUNIT"/>
    <property type="match status" value="1"/>
</dbReference>
<keyword evidence="4" id="KW-0819">tRNA processing</keyword>
<dbReference type="InterPro" id="IPR016819">
    <property type="entry name" value="RNase_P/MRP_POP5"/>
</dbReference>
<evidence type="ECO:0000256" key="2">
    <source>
        <dbReference type="ARBA" id="ARBA00010800"/>
    </source>
</evidence>
<comment type="subcellular location">
    <subcellularLocation>
        <location evidence="1">Nucleus</location>
    </subcellularLocation>
</comment>
<organism evidence="7 8">
    <name type="scientific">Encephalitozoon hellem</name>
    <name type="common">Microsporidian parasite</name>
    <dbReference type="NCBI Taxonomy" id="27973"/>
    <lineage>
        <taxon>Eukaryota</taxon>
        <taxon>Fungi</taxon>
        <taxon>Fungi incertae sedis</taxon>
        <taxon>Microsporidia</taxon>
        <taxon>Unikaryonidae</taxon>
        <taxon>Encephalitozoon</taxon>
    </lineage>
</organism>
<dbReference type="Pfam" id="PF01900">
    <property type="entry name" value="RNase_P_Rpp14"/>
    <property type="match status" value="1"/>
</dbReference>
<dbReference type="EMBL" id="CP075155">
    <property type="protein sequence ID" value="UTX43969.1"/>
    <property type="molecule type" value="Genomic_DNA"/>
</dbReference>
<keyword evidence="5" id="KW-0539">Nucleus</keyword>
<reference evidence="7" key="1">
    <citation type="submission" date="2021-05" db="EMBL/GenBank/DDBJ databases">
        <title>Encephalitozoon hellem ATCC 50604 Complete Genome.</title>
        <authorList>
            <person name="Mascarenhas dos Santos A.C."/>
            <person name="Julian A.T."/>
            <person name="Pombert J.-F."/>
        </authorList>
    </citation>
    <scope>NUCLEOTIDE SEQUENCE</scope>
    <source>
        <strain evidence="7">ATCC 50604</strain>
    </source>
</reference>
<keyword evidence="3" id="KW-0698">rRNA processing</keyword>
<dbReference type="InterPro" id="IPR038085">
    <property type="entry name" value="Rnp2-like_sf"/>
</dbReference>